<feature type="transmembrane region" description="Helical" evidence="5">
    <location>
        <begin position="103"/>
        <end position="121"/>
    </location>
</feature>
<evidence type="ECO:0000256" key="3">
    <source>
        <dbReference type="ARBA" id="ARBA00022989"/>
    </source>
</evidence>
<dbReference type="EMBL" id="BRXW01000450">
    <property type="protein sequence ID" value="GMH56066.1"/>
    <property type="molecule type" value="Genomic_DNA"/>
</dbReference>
<comment type="caution">
    <text evidence="7">The sequence shown here is derived from an EMBL/GenBank/DDBJ whole genome shotgun (WGS) entry which is preliminary data.</text>
</comment>
<accession>A0A9W6ZQ60</accession>
<feature type="domain" description="Major facilitator superfamily (MFS) profile" evidence="6">
    <location>
        <begin position="229"/>
        <end position="437"/>
    </location>
</feature>
<dbReference type="GO" id="GO:0022857">
    <property type="term" value="F:transmembrane transporter activity"/>
    <property type="evidence" value="ECO:0007669"/>
    <property type="project" value="InterPro"/>
</dbReference>
<name>A0A9W6ZQ60_9STRA</name>
<dbReference type="GO" id="GO:0016020">
    <property type="term" value="C:membrane"/>
    <property type="evidence" value="ECO:0007669"/>
    <property type="project" value="UniProtKB-SubCell"/>
</dbReference>
<keyword evidence="2 5" id="KW-0812">Transmembrane</keyword>
<feature type="transmembrane region" description="Helical" evidence="5">
    <location>
        <begin position="174"/>
        <end position="196"/>
    </location>
</feature>
<keyword evidence="8" id="KW-1185">Reference proteome</keyword>
<comment type="subcellular location">
    <subcellularLocation>
        <location evidence="1">Membrane</location>
        <topology evidence="1">Multi-pass membrane protein</topology>
    </subcellularLocation>
</comment>
<evidence type="ECO:0000256" key="4">
    <source>
        <dbReference type="ARBA" id="ARBA00023136"/>
    </source>
</evidence>
<evidence type="ECO:0000256" key="1">
    <source>
        <dbReference type="ARBA" id="ARBA00004141"/>
    </source>
</evidence>
<gene>
    <name evidence="7" type="ORF">TrLO_g7682</name>
</gene>
<feature type="transmembrane region" description="Helical" evidence="5">
    <location>
        <begin position="32"/>
        <end position="59"/>
    </location>
</feature>
<dbReference type="InterPro" id="IPR036259">
    <property type="entry name" value="MFS_trans_sf"/>
</dbReference>
<evidence type="ECO:0000313" key="7">
    <source>
        <dbReference type="EMBL" id="GMH56066.1"/>
    </source>
</evidence>
<evidence type="ECO:0000313" key="8">
    <source>
        <dbReference type="Proteomes" id="UP001165122"/>
    </source>
</evidence>
<dbReference type="AlphaFoldDB" id="A0A9W6ZQ60"/>
<evidence type="ECO:0000256" key="2">
    <source>
        <dbReference type="ARBA" id="ARBA00022692"/>
    </source>
</evidence>
<organism evidence="7 8">
    <name type="scientific">Triparma laevis f. longispina</name>
    <dbReference type="NCBI Taxonomy" id="1714387"/>
    <lineage>
        <taxon>Eukaryota</taxon>
        <taxon>Sar</taxon>
        <taxon>Stramenopiles</taxon>
        <taxon>Ochrophyta</taxon>
        <taxon>Bolidophyceae</taxon>
        <taxon>Parmales</taxon>
        <taxon>Triparmaceae</taxon>
        <taxon>Triparma</taxon>
    </lineage>
</organism>
<feature type="transmembrane region" description="Helical" evidence="5">
    <location>
        <begin position="413"/>
        <end position="433"/>
    </location>
</feature>
<feature type="transmembrane region" description="Helical" evidence="5">
    <location>
        <begin position="307"/>
        <end position="330"/>
    </location>
</feature>
<feature type="transmembrane region" description="Helical" evidence="5">
    <location>
        <begin position="71"/>
        <end position="91"/>
    </location>
</feature>
<reference evidence="8" key="1">
    <citation type="journal article" date="2023" name="Commun. Biol.">
        <title>Genome analysis of Parmales, the sister group of diatoms, reveals the evolutionary specialization of diatoms from phago-mixotrophs to photoautotrophs.</title>
        <authorList>
            <person name="Ban H."/>
            <person name="Sato S."/>
            <person name="Yoshikawa S."/>
            <person name="Yamada K."/>
            <person name="Nakamura Y."/>
            <person name="Ichinomiya M."/>
            <person name="Sato N."/>
            <person name="Blanc-Mathieu R."/>
            <person name="Endo H."/>
            <person name="Kuwata A."/>
            <person name="Ogata H."/>
        </authorList>
    </citation>
    <scope>NUCLEOTIDE SEQUENCE [LARGE SCALE GENOMIC DNA]</scope>
    <source>
        <strain evidence="8">NIES 3700</strain>
    </source>
</reference>
<dbReference type="InterPro" id="IPR020846">
    <property type="entry name" value="MFS_dom"/>
</dbReference>
<evidence type="ECO:0000256" key="5">
    <source>
        <dbReference type="SAM" id="Phobius"/>
    </source>
</evidence>
<evidence type="ECO:0000259" key="6">
    <source>
        <dbReference type="PROSITE" id="PS50850"/>
    </source>
</evidence>
<dbReference type="Proteomes" id="UP001165122">
    <property type="component" value="Unassembled WGS sequence"/>
</dbReference>
<proteinExistence type="predicted"/>
<dbReference type="Gene3D" id="1.20.1250.20">
    <property type="entry name" value="MFS general substrate transporter like domains"/>
    <property type="match status" value="1"/>
</dbReference>
<protein>
    <recommendedName>
        <fullName evidence="6">Major facilitator superfamily (MFS) profile domain-containing protein</fullName>
    </recommendedName>
</protein>
<dbReference type="SUPFAM" id="SSF103473">
    <property type="entry name" value="MFS general substrate transporter"/>
    <property type="match status" value="1"/>
</dbReference>
<feature type="transmembrane region" description="Helical" evidence="5">
    <location>
        <begin position="336"/>
        <end position="358"/>
    </location>
</feature>
<dbReference type="PANTHER" id="PTHR21576">
    <property type="entry name" value="UNCHARACTERIZED NODULIN-LIKE PROTEIN"/>
    <property type="match status" value="1"/>
</dbReference>
<feature type="transmembrane region" description="Helical" evidence="5">
    <location>
        <begin position="244"/>
        <end position="262"/>
    </location>
</feature>
<dbReference type="OrthoDB" id="410267at2759"/>
<dbReference type="PROSITE" id="PS50850">
    <property type="entry name" value="MFS"/>
    <property type="match status" value="1"/>
</dbReference>
<keyword evidence="3 5" id="KW-1133">Transmembrane helix</keyword>
<feature type="transmembrane region" description="Helical" evidence="5">
    <location>
        <begin position="150"/>
        <end position="168"/>
    </location>
</feature>
<dbReference type="Pfam" id="PF06813">
    <property type="entry name" value="Nodulin-like"/>
    <property type="match status" value="1"/>
</dbReference>
<keyword evidence="4 5" id="KW-0472">Membrane</keyword>
<sequence length="437" mass="46625">MLGGCLQFTAFTTFWAISTKIIDLGGMNTWTVLILLSLCSIVQFLGSSSVTGQVFATAVRNFPAQKGRVVGLIKGWVGLCGGMYTQIFIGFVPVDLDDQQDPLWLYFCLVAAICCISATFVPSQFIEVHDAPAVTGSGAFEANVQRRVHFGYGILLCMGVTVVGSALLEHVVSRAVLTGFAVLIIIIWASPLILAWEGLDVEEVGGGNKGGIVLDVPLIGEEVGGTKLVSVSLTISEMVRTLDFWLFLWPCLVLIGGGIGLTTNIAQMFGSIYSSGNVVAMTFFSATQSLSRVGAGGLCDVLRRRGLSGAIVVLGGLVFMLVGYVCFVMNTETYLFVGVVFCGVGFGSAWPVMVVVVAELFGEAHLGGNYMVYDGVASAVGALLFGKFIPEEIYDAHTEEGETDCYGKECFQLTYWIVVGLVLSAMVSIAILIKRIH</sequence>
<dbReference type="InterPro" id="IPR010658">
    <property type="entry name" value="Nodulin-like"/>
</dbReference>
<dbReference type="PANTHER" id="PTHR21576:SF158">
    <property type="entry name" value="RIBOSOMAL RNA-PROCESSING PROTEIN 12-LIKE CONSERVED DOMAIN-CONTAINING PROTEIN"/>
    <property type="match status" value="1"/>
</dbReference>